<proteinExistence type="predicted"/>
<evidence type="ECO:0000313" key="2">
    <source>
        <dbReference type="EMBL" id="EFC46453.1"/>
    </source>
</evidence>
<feature type="transmembrane region" description="Helical" evidence="1">
    <location>
        <begin position="6"/>
        <end position="25"/>
    </location>
</feature>
<dbReference type="GeneID" id="8859823"/>
<dbReference type="InterPro" id="IPR027961">
    <property type="entry name" value="DUF4442"/>
</dbReference>
<accession>D2V9G0</accession>
<keyword evidence="1" id="KW-0472">Membrane</keyword>
<organism evidence="3">
    <name type="scientific">Naegleria gruberi</name>
    <name type="common">Amoeba</name>
    <dbReference type="NCBI Taxonomy" id="5762"/>
    <lineage>
        <taxon>Eukaryota</taxon>
        <taxon>Discoba</taxon>
        <taxon>Heterolobosea</taxon>
        <taxon>Tetramitia</taxon>
        <taxon>Eutetramitia</taxon>
        <taxon>Vahlkampfiidae</taxon>
        <taxon>Naegleria</taxon>
    </lineage>
</organism>
<dbReference type="InterPro" id="IPR029069">
    <property type="entry name" value="HotDog_dom_sf"/>
</dbReference>
<dbReference type="SUPFAM" id="SSF54637">
    <property type="entry name" value="Thioesterase/thiol ester dehydrase-isomerase"/>
    <property type="match status" value="1"/>
</dbReference>
<dbReference type="KEGG" id="ngr:NAEGRDRAFT_65428"/>
<keyword evidence="3" id="KW-1185">Reference proteome</keyword>
<dbReference type="VEuPathDB" id="AmoebaDB:NAEGRDRAFT_65428"/>
<dbReference type="RefSeq" id="XP_002679197.1">
    <property type="nucleotide sequence ID" value="XM_002679151.1"/>
</dbReference>
<dbReference type="InParanoid" id="D2V9G0"/>
<dbReference type="AlphaFoldDB" id="D2V9G0"/>
<evidence type="ECO:0000256" key="1">
    <source>
        <dbReference type="SAM" id="Phobius"/>
    </source>
</evidence>
<dbReference type="Proteomes" id="UP000006671">
    <property type="component" value="Unassembled WGS sequence"/>
</dbReference>
<name>D2V9G0_NAEGR</name>
<dbReference type="Gene3D" id="3.10.129.10">
    <property type="entry name" value="Hotdog Thioesterase"/>
    <property type="match status" value="1"/>
</dbReference>
<reference evidence="2 3" key="1">
    <citation type="journal article" date="2010" name="Cell">
        <title>The genome of Naegleria gruberi illuminates early eukaryotic versatility.</title>
        <authorList>
            <person name="Fritz-Laylin L.K."/>
            <person name="Prochnik S.E."/>
            <person name="Ginger M.L."/>
            <person name="Dacks J.B."/>
            <person name="Carpenter M.L."/>
            <person name="Field M.C."/>
            <person name="Kuo A."/>
            <person name="Paredez A."/>
            <person name="Chapman J."/>
            <person name="Pham J."/>
            <person name="Shu S."/>
            <person name="Neupane R."/>
            <person name="Cipriano M."/>
            <person name="Mancuso J."/>
            <person name="Tu H."/>
            <person name="Salamov A."/>
            <person name="Lindquist E."/>
            <person name="Shapiro H."/>
            <person name="Lucas S."/>
            <person name="Grigoriev I.V."/>
            <person name="Cande W.Z."/>
            <person name="Fulton C."/>
            <person name="Rokhsar D.S."/>
            <person name="Dawson S.C."/>
        </authorList>
    </citation>
    <scope>NUCLEOTIDE SEQUENCE [LARGE SCALE GENOMIC DNA]</scope>
    <source>
        <strain evidence="2 3">NEG-M</strain>
    </source>
</reference>
<keyword evidence="1" id="KW-1133">Transmembrane helix</keyword>
<dbReference type="eggNOG" id="ENOG502S7PE">
    <property type="taxonomic scope" value="Eukaryota"/>
</dbReference>
<keyword evidence="1" id="KW-0812">Transmembrane</keyword>
<evidence type="ECO:0000313" key="3">
    <source>
        <dbReference type="Proteomes" id="UP000006671"/>
    </source>
</evidence>
<gene>
    <name evidence="2" type="ORF">NAEGRDRAFT_65428</name>
</gene>
<sequence>MLFYLFVILLVVIALLGLVYVLPIVKVRTARPMKIYETIHSLPLIGKSAIADWYLSKIISLSAPYTASISPTIEVMSDEKTVISIREKYSMKNPFNSIHAAALVNLGDLVCGIQVTNQTGAKKLRAIPVEIKAEYPKKSRGKITATCETILTDVSEMQQVNGKPCINAIAELRDESGELTAKVTMLWSVAPIPDKKKD</sequence>
<protein>
    <submittedName>
        <fullName evidence="2">Predicted protein</fullName>
    </submittedName>
</protein>
<dbReference type="OrthoDB" id="10255641at2759"/>
<dbReference type="Pfam" id="PF14539">
    <property type="entry name" value="DUF4442"/>
    <property type="match status" value="1"/>
</dbReference>
<dbReference type="OMA" id="KIYETIH"/>
<dbReference type="EMBL" id="GG738858">
    <property type="protein sequence ID" value="EFC46453.1"/>
    <property type="molecule type" value="Genomic_DNA"/>
</dbReference>